<gene>
    <name evidence="7" type="primary">DLT1</name>
    <name evidence="9" type="ORF">BBO_02357</name>
</gene>
<reference evidence="9 10" key="1">
    <citation type="journal article" date="2016" name="Genome Biol. Evol.">
        <title>Divergent and convergent evolution of fungal pathogenicity.</title>
        <authorList>
            <person name="Shang Y."/>
            <person name="Xiao G."/>
            <person name="Zheng P."/>
            <person name="Cen K."/>
            <person name="Zhan S."/>
            <person name="Wang C."/>
        </authorList>
    </citation>
    <scope>NUCLEOTIDE SEQUENCE [LARGE SCALE GENOMIC DNA]</scope>
    <source>
        <strain evidence="9 10">RCEF 3172</strain>
    </source>
</reference>
<organism evidence="9 10">
    <name type="scientific">Beauveria brongniartii RCEF 3172</name>
    <dbReference type="NCBI Taxonomy" id="1081107"/>
    <lineage>
        <taxon>Eukaryota</taxon>
        <taxon>Fungi</taxon>
        <taxon>Dikarya</taxon>
        <taxon>Ascomycota</taxon>
        <taxon>Pezizomycotina</taxon>
        <taxon>Sordariomycetes</taxon>
        <taxon>Hypocreomycetidae</taxon>
        <taxon>Hypocreales</taxon>
        <taxon>Cordycipitaceae</taxon>
        <taxon>Beauveria</taxon>
        <taxon>Beauveria brongniartii</taxon>
    </lineage>
</organism>
<dbReference type="PANTHER" id="PTHR40021:SF1">
    <property type="entry name" value="DEFECT AT LOW TEMPERATURE PROTEIN 1"/>
    <property type="match status" value="1"/>
</dbReference>
<dbReference type="Proteomes" id="UP000076863">
    <property type="component" value="Unassembled WGS sequence"/>
</dbReference>
<feature type="region of interest" description="Disordered" evidence="8">
    <location>
        <begin position="287"/>
        <end position="352"/>
    </location>
</feature>
<feature type="compositionally biased region" description="Low complexity" evidence="8">
    <location>
        <begin position="312"/>
        <end position="336"/>
    </location>
</feature>
<comment type="function">
    <text evidence="1 7">Required for growth under high-pressure and low-temperature conditions.</text>
</comment>
<evidence type="ECO:0000256" key="5">
    <source>
        <dbReference type="ARBA" id="ARBA00022989"/>
    </source>
</evidence>
<evidence type="ECO:0000256" key="8">
    <source>
        <dbReference type="SAM" id="MobiDB-lite"/>
    </source>
</evidence>
<feature type="compositionally biased region" description="Low complexity" evidence="8">
    <location>
        <begin position="414"/>
        <end position="434"/>
    </location>
</feature>
<evidence type="ECO:0000256" key="4">
    <source>
        <dbReference type="ARBA" id="ARBA00022692"/>
    </source>
</evidence>
<keyword evidence="10" id="KW-1185">Reference proteome</keyword>
<dbReference type="InterPro" id="IPR038869">
    <property type="entry name" value="DLT1"/>
</dbReference>
<sequence length="459" mass="50301">MQRRRIFQRILYRSVYILFYLILIGLLLITPGDVIQRSVGNHERYNIIVLALVYAATLLIVGFVYATRLYVNKTALAAIPKLWIPIDRGDVKERVYKMICAGLNRSAAVAFLSRPRDRSLADEPSSRENLFAQPSLPMKTARTVGLELGVVLPARGTNWADIEQPGWSSPNSQDLPNLQYSTVLAELPNLIEAKALTLAPRAILGAEQQPALDQDMVALLQRDPTMSLRTYLDALAELGVLDTDEQTADFLIQYENARFSTRPLTNSEFRSLMHLFAELLRTMRAPNLGDATPTAQRRPPESAHDSDAPLGSRPTTTPPRSRSTSRSIRSDASSGSAGMLAPSAGGGARLPLPRRNSSFHAWSQYATAPNTPGSRRTAAESGVLRRTSSSSSSSSNVATTTGHGTSKRLEQVPLLTQQRSSTSLRSSTSESSRSVIRLATREDASALPYVLSLRPTMDQ</sequence>
<feature type="compositionally biased region" description="Basic and acidic residues" evidence="8">
    <location>
        <begin position="298"/>
        <end position="307"/>
    </location>
</feature>
<keyword evidence="5 7" id="KW-1133">Transmembrane helix</keyword>
<evidence type="ECO:0000256" key="2">
    <source>
        <dbReference type="ARBA" id="ARBA00005550"/>
    </source>
</evidence>
<keyword evidence="4 7" id="KW-0812">Transmembrane</keyword>
<feature type="region of interest" description="Disordered" evidence="8">
    <location>
        <begin position="365"/>
        <end position="439"/>
    </location>
</feature>
<dbReference type="OrthoDB" id="4096362at2759"/>
<protein>
    <recommendedName>
        <fullName evidence="3 7">Defect at low temperature protein 1</fullName>
    </recommendedName>
</protein>
<comment type="subcellular location">
    <subcellularLocation>
        <location evidence="7">Membrane</location>
        <topology evidence="7">Multi-pass membrane protein</topology>
    </subcellularLocation>
</comment>
<evidence type="ECO:0000256" key="6">
    <source>
        <dbReference type="ARBA" id="ARBA00023136"/>
    </source>
</evidence>
<evidence type="ECO:0000256" key="1">
    <source>
        <dbReference type="ARBA" id="ARBA00002489"/>
    </source>
</evidence>
<dbReference type="AlphaFoldDB" id="A0A162JRP8"/>
<proteinExistence type="inferred from homology"/>
<keyword evidence="6 7" id="KW-0472">Membrane</keyword>
<dbReference type="GO" id="GO:0016020">
    <property type="term" value="C:membrane"/>
    <property type="evidence" value="ECO:0007669"/>
    <property type="project" value="UniProtKB-SubCell"/>
</dbReference>
<feature type="transmembrane region" description="Helical" evidence="7">
    <location>
        <begin position="45"/>
        <end position="66"/>
    </location>
</feature>
<dbReference type="EMBL" id="AZHA01000005">
    <property type="protein sequence ID" value="OAA48088.1"/>
    <property type="molecule type" value="Genomic_DNA"/>
</dbReference>
<evidence type="ECO:0000256" key="7">
    <source>
        <dbReference type="RuleBase" id="RU367100"/>
    </source>
</evidence>
<evidence type="ECO:0000313" key="10">
    <source>
        <dbReference type="Proteomes" id="UP000076863"/>
    </source>
</evidence>
<evidence type="ECO:0000256" key="3">
    <source>
        <dbReference type="ARBA" id="ARBA00021353"/>
    </source>
</evidence>
<comment type="similarity">
    <text evidence="2 7">Belongs to the DLT1 family.</text>
</comment>
<evidence type="ECO:0000313" key="9">
    <source>
        <dbReference type="EMBL" id="OAA48088.1"/>
    </source>
</evidence>
<name>A0A162JRP8_9HYPO</name>
<dbReference type="PANTHER" id="PTHR40021">
    <property type="entry name" value="DEFECT AT LOW TEMPERATURE PROTEIN 1"/>
    <property type="match status" value="1"/>
</dbReference>
<accession>A0A162JRP8</accession>
<comment type="caution">
    <text evidence="9">The sequence shown here is derived from an EMBL/GenBank/DDBJ whole genome shotgun (WGS) entry which is preliminary data.</text>
</comment>
<feature type="compositionally biased region" description="Polar residues" evidence="8">
    <location>
        <begin position="365"/>
        <end position="374"/>
    </location>
</feature>
<feature type="transmembrane region" description="Helical" evidence="7">
    <location>
        <begin position="12"/>
        <end position="30"/>
    </location>
</feature>